<name>A0AA89C6E2_PINIB</name>
<sequence>MVELLLNYVEEIPPSDAEGRHTIHYAAASGNSKVTAFLLDRKPELVNILDSFEYTPLHVAMSRGNVYLERNIAVPALFSSALLMDGFIMKLMYSVDKRNVRTPTYKDGVCHMDVVRLLLKYGADMTCTSADGTPEAIAASYGLQNMIQAMEI</sequence>
<gene>
    <name evidence="3" type="ORF">FSP39_003902</name>
</gene>
<keyword evidence="2" id="KW-0040">ANK repeat</keyword>
<organism evidence="3 4">
    <name type="scientific">Pinctada imbricata</name>
    <name type="common">Atlantic pearl-oyster</name>
    <name type="synonym">Pinctada martensii</name>
    <dbReference type="NCBI Taxonomy" id="66713"/>
    <lineage>
        <taxon>Eukaryota</taxon>
        <taxon>Metazoa</taxon>
        <taxon>Spiralia</taxon>
        <taxon>Lophotrochozoa</taxon>
        <taxon>Mollusca</taxon>
        <taxon>Bivalvia</taxon>
        <taxon>Autobranchia</taxon>
        <taxon>Pteriomorphia</taxon>
        <taxon>Pterioida</taxon>
        <taxon>Pterioidea</taxon>
        <taxon>Pteriidae</taxon>
        <taxon>Pinctada</taxon>
    </lineage>
</organism>
<dbReference type="EMBL" id="VSWD01000005">
    <property type="protein sequence ID" value="KAK3101478.1"/>
    <property type="molecule type" value="Genomic_DNA"/>
</dbReference>
<dbReference type="GO" id="GO:0005737">
    <property type="term" value="C:cytoplasm"/>
    <property type="evidence" value="ECO:0007669"/>
    <property type="project" value="TreeGrafter"/>
</dbReference>
<dbReference type="AlphaFoldDB" id="A0AA89C6E2"/>
<dbReference type="InterPro" id="IPR036770">
    <property type="entry name" value="Ankyrin_rpt-contain_sf"/>
</dbReference>
<evidence type="ECO:0000256" key="2">
    <source>
        <dbReference type="ARBA" id="ARBA00023043"/>
    </source>
</evidence>
<dbReference type="PANTHER" id="PTHR24198:SF165">
    <property type="entry name" value="ANKYRIN REPEAT-CONTAINING PROTEIN-RELATED"/>
    <property type="match status" value="1"/>
</dbReference>
<evidence type="ECO:0000313" key="4">
    <source>
        <dbReference type="Proteomes" id="UP001186944"/>
    </source>
</evidence>
<dbReference type="Pfam" id="PF12796">
    <property type="entry name" value="Ank_2"/>
    <property type="match status" value="1"/>
</dbReference>
<evidence type="ECO:0000256" key="1">
    <source>
        <dbReference type="ARBA" id="ARBA00022737"/>
    </source>
</evidence>
<protein>
    <submittedName>
        <fullName evidence="3">Uncharacterized protein</fullName>
    </submittedName>
</protein>
<dbReference type="PANTHER" id="PTHR24198">
    <property type="entry name" value="ANKYRIN REPEAT AND PROTEIN KINASE DOMAIN-CONTAINING PROTEIN"/>
    <property type="match status" value="1"/>
</dbReference>
<dbReference type="Gene3D" id="1.25.40.20">
    <property type="entry name" value="Ankyrin repeat-containing domain"/>
    <property type="match status" value="1"/>
</dbReference>
<dbReference type="SUPFAM" id="SSF48403">
    <property type="entry name" value="Ankyrin repeat"/>
    <property type="match status" value="1"/>
</dbReference>
<evidence type="ECO:0000313" key="3">
    <source>
        <dbReference type="EMBL" id="KAK3101478.1"/>
    </source>
</evidence>
<reference evidence="3" key="1">
    <citation type="submission" date="2019-08" db="EMBL/GenBank/DDBJ databases">
        <title>The improved chromosome-level genome for the pearl oyster Pinctada fucata martensii using PacBio sequencing and Hi-C.</title>
        <authorList>
            <person name="Zheng Z."/>
        </authorList>
    </citation>
    <scope>NUCLEOTIDE SEQUENCE</scope>
    <source>
        <strain evidence="3">ZZ-2019</strain>
        <tissue evidence="3">Adductor muscle</tissue>
    </source>
</reference>
<keyword evidence="1" id="KW-0677">Repeat</keyword>
<comment type="caution">
    <text evidence="3">The sequence shown here is derived from an EMBL/GenBank/DDBJ whole genome shotgun (WGS) entry which is preliminary data.</text>
</comment>
<proteinExistence type="predicted"/>
<accession>A0AA89C6E2</accession>
<dbReference type="PRINTS" id="PR01415">
    <property type="entry name" value="ANKYRIN"/>
</dbReference>
<dbReference type="InterPro" id="IPR002110">
    <property type="entry name" value="Ankyrin_rpt"/>
</dbReference>
<keyword evidence="4" id="KW-1185">Reference proteome</keyword>
<dbReference type="Proteomes" id="UP001186944">
    <property type="component" value="Unassembled WGS sequence"/>
</dbReference>